<dbReference type="PANTHER" id="PTHR44591">
    <property type="entry name" value="STRESS RESPONSE REGULATOR PROTEIN 1"/>
    <property type="match status" value="1"/>
</dbReference>
<dbReference type="PROSITE" id="PS50110">
    <property type="entry name" value="RESPONSE_REGULATORY"/>
    <property type="match status" value="1"/>
</dbReference>
<organism evidence="4 5">
    <name type="scientific">Paracoccus hibiscisoli</name>
    <dbReference type="NCBI Taxonomy" id="2023261"/>
    <lineage>
        <taxon>Bacteria</taxon>
        <taxon>Pseudomonadati</taxon>
        <taxon>Pseudomonadota</taxon>
        <taxon>Alphaproteobacteria</taxon>
        <taxon>Rhodobacterales</taxon>
        <taxon>Paracoccaceae</taxon>
        <taxon>Paracoccus</taxon>
    </lineage>
</organism>
<dbReference type="SMART" id="SM00448">
    <property type="entry name" value="REC"/>
    <property type="match status" value="1"/>
</dbReference>
<accession>A0A4U0QEJ7</accession>
<comment type="caution">
    <text evidence="4">The sequence shown here is derived from an EMBL/GenBank/DDBJ whole genome shotgun (WGS) entry which is preliminary data.</text>
</comment>
<feature type="modified residue" description="4-aspartylphosphate" evidence="2">
    <location>
        <position position="71"/>
    </location>
</feature>
<dbReference type="OrthoDB" id="7774278at2"/>
<dbReference type="AlphaFoldDB" id="A0A4U0QEJ7"/>
<dbReference type="Gene3D" id="3.40.50.2300">
    <property type="match status" value="1"/>
</dbReference>
<dbReference type="EMBL" id="SUNH01000038">
    <property type="protein sequence ID" value="TJZ79939.1"/>
    <property type="molecule type" value="Genomic_DNA"/>
</dbReference>
<gene>
    <name evidence="4" type="ORF">FA740_17505</name>
</gene>
<dbReference type="Pfam" id="PF00072">
    <property type="entry name" value="Response_reg"/>
    <property type="match status" value="1"/>
</dbReference>
<evidence type="ECO:0000313" key="4">
    <source>
        <dbReference type="EMBL" id="TJZ79939.1"/>
    </source>
</evidence>
<evidence type="ECO:0000259" key="3">
    <source>
        <dbReference type="PROSITE" id="PS50110"/>
    </source>
</evidence>
<name>A0A4U0QEJ7_9RHOB</name>
<proteinExistence type="predicted"/>
<keyword evidence="1 2" id="KW-0597">Phosphoprotein</keyword>
<sequence>MSANTIAGAGGYTPGIGRPLRIMIVEDEALIAMDLEMTLEDLGAEVVCKASSASEAVRLARQHQPDCVTMDINIHGDRDGVSAAIELYQLLGIRSIFVSAYGNPETRERAASANPVDWISKPFSEFELKKALDDFSSSL</sequence>
<dbReference type="PANTHER" id="PTHR44591:SF3">
    <property type="entry name" value="RESPONSE REGULATORY DOMAIN-CONTAINING PROTEIN"/>
    <property type="match status" value="1"/>
</dbReference>
<dbReference type="InterPro" id="IPR011006">
    <property type="entry name" value="CheY-like_superfamily"/>
</dbReference>
<dbReference type="CDD" id="cd17534">
    <property type="entry name" value="REC_DC-like"/>
    <property type="match status" value="1"/>
</dbReference>
<keyword evidence="5" id="KW-1185">Reference proteome</keyword>
<evidence type="ECO:0000256" key="1">
    <source>
        <dbReference type="ARBA" id="ARBA00022553"/>
    </source>
</evidence>
<dbReference type="InterPro" id="IPR001789">
    <property type="entry name" value="Sig_transdc_resp-reg_receiver"/>
</dbReference>
<evidence type="ECO:0000256" key="2">
    <source>
        <dbReference type="PROSITE-ProRule" id="PRU00169"/>
    </source>
</evidence>
<protein>
    <submittedName>
        <fullName evidence="4">Response regulator</fullName>
    </submittedName>
</protein>
<reference evidence="4 5" key="1">
    <citation type="submission" date="2019-04" db="EMBL/GenBank/DDBJ databases">
        <authorList>
            <person name="Li J."/>
        </authorList>
    </citation>
    <scope>NUCLEOTIDE SEQUENCE [LARGE SCALE GENOMIC DNA]</scope>
    <source>
        <strain evidence="4 5">CCTCC AB2016182</strain>
    </source>
</reference>
<dbReference type="Proteomes" id="UP000306223">
    <property type="component" value="Unassembled WGS sequence"/>
</dbReference>
<dbReference type="GO" id="GO:0000160">
    <property type="term" value="P:phosphorelay signal transduction system"/>
    <property type="evidence" value="ECO:0007669"/>
    <property type="project" value="InterPro"/>
</dbReference>
<dbReference type="InterPro" id="IPR050595">
    <property type="entry name" value="Bact_response_regulator"/>
</dbReference>
<feature type="domain" description="Response regulatory" evidence="3">
    <location>
        <begin position="21"/>
        <end position="136"/>
    </location>
</feature>
<dbReference type="SUPFAM" id="SSF52172">
    <property type="entry name" value="CheY-like"/>
    <property type="match status" value="1"/>
</dbReference>
<evidence type="ECO:0000313" key="5">
    <source>
        <dbReference type="Proteomes" id="UP000306223"/>
    </source>
</evidence>